<dbReference type="SUPFAM" id="SSF55729">
    <property type="entry name" value="Acyl-CoA N-acyltransferases (Nat)"/>
    <property type="match status" value="1"/>
</dbReference>
<dbReference type="OrthoDB" id="116151at2"/>
<dbReference type="EMBL" id="LVWA01000004">
    <property type="protein sequence ID" value="OKL40653.1"/>
    <property type="molecule type" value="Genomic_DNA"/>
</dbReference>
<evidence type="ECO:0000313" key="2">
    <source>
        <dbReference type="EMBL" id="OKL40653.1"/>
    </source>
</evidence>
<evidence type="ECO:0000313" key="3">
    <source>
        <dbReference type="Proteomes" id="UP000186551"/>
    </source>
</evidence>
<dbReference type="AlphaFoldDB" id="A0A1Q5PEN9"/>
<dbReference type="Proteomes" id="UP000186551">
    <property type="component" value="Unassembled WGS sequence"/>
</dbReference>
<organism evidence="2 3">
    <name type="scientific">Pontibacter flavimaris</name>
    <dbReference type="NCBI Taxonomy" id="1797110"/>
    <lineage>
        <taxon>Bacteria</taxon>
        <taxon>Pseudomonadati</taxon>
        <taxon>Bacteroidota</taxon>
        <taxon>Cytophagia</taxon>
        <taxon>Cytophagales</taxon>
        <taxon>Hymenobacteraceae</taxon>
        <taxon>Pontibacter</taxon>
    </lineage>
</organism>
<dbReference type="InterPro" id="IPR016181">
    <property type="entry name" value="Acyl_CoA_acyltransferase"/>
</dbReference>
<comment type="caution">
    <text evidence="2">The sequence shown here is derived from an EMBL/GenBank/DDBJ whole genome shotgun (WGS) entry which is preliminary data.</text>
</comment>
<name>A0A1Q5PEN9_9BACT</name>
<reference evidence="2 3" key="1">
    <citation type="submission" date="2016-03" db="EMBL/GenBank/DDBJ databases">
        <title>Genome sequence of Pontibacter sp. nov., of the family cytophagaceae, isolated from marine sediment of the Yellow Sea, China.</title>
        <authorList>
            <person name="Zhang G."/>
            <person name="Zhang R."/>
        </authorList>
    </citation>
    <scope>NUCLEOTIDE SEQUENCE [LARGE SCALE GENOMIC DNA]</scope>
    <source>
        <strain evidence="2 3">S10-8</strain>
    </source>
</reference>
<protein>
    <recommendedName>
        <fullName evidence="1">BioF2-like acetyltransferase domain-containing protein</fullName>
    </recommendedName>
</protein>
<keyword evidence="3" id="KW-1185">Reference proteome</keyword>
<gene>
    <name evidence="2" type="ORF">A3841_12385</name>
</gene>
<sequence length="329" mass="37874">MPQLLQHNEIDKAAWDACVAASGQRQVYTLSWYLDVVSPGWQAVVEQQRGVYTCVMPLPVRRKYGILYLQQPLFCQQLGIYAQRELRPEQAAAFLALVQQHFKYSPGYAFCTGNTSSLQRIKQEHLQPIHTLYLDLNRPYEQLWKGYTRDRKYNLNKARRERLRLVQSRDIEPLIGLFRQNIARKVYGGVDEAAYRMLRQLYTACVEKGIAELIYTLDEQGSITAGGLFLYYGGYITYIFNAADASGRKSNGRTLILDDVIHRNANSQQVLDFESPMIGSIAGFYRSFGSEPAPFYEWKYNRLPLPLRLLKQVRQELLLRLQEGPKAGS</sequence>
<feature type="domain" description="BioF2-like acetyltransferase" evidence="1">
    <location>
        <begin position="153"/>
        <end position="264"/>
    </location>
</feature>
<proteinExistence type="predicted"/>
<dbReference type="InterPro" id="IPR038740">
    <property type="entry name" value="BioF2-like_GNAT_dom"/>
</dbReference>
<dbReference type="STRING" id="1797110.A3841_12385"/>
<dbReference type="Gene3D" id="3.40.630.30">
    <property type="match status" value="1"/>
</dbReference>
<evidence type="ECO:0000259" key="1">
    <source>
        <dbReference type="Pfam" id="PF13480"/>
    </source>
</evidence>
<dbReference type="Pfam" id="PF13480">
    <property type="entry name" value="Acetyltransf_6"/>
    <property type="match status" value="1"/>
</dbReference>
<dbReference type="RefSeq" id="WP_083610228.1">
    <property type="nucleotide sequence ID" value="NZ_LVWA01000004.1"/>
</dbReference>
<accession>A0A1Q5PEN9</accession>